<keyword evidence="6" id="KW-0560">Oxidoreductase</keyword>
<dbReference type="EMBL" id="JBEDNZ010000013">
    <property type="protein sequence ID" value="KAL0830876.1"/>
    <property type="molecule type" value="Genomic_DNA"/>
</dbReference>
<evidence type="ECO:0000256" key="11">
    <source>
        <dbReference type="ARBA" id="ARBA00048044"/>
    </source>
</evidence>
<dbReference type="GO" id="GO:0016020">
    <property type="term" value="C:membrane"/>
    <property type="evidence" value="ECO:0007669"/>
    <property type="project" value="UniProtKB-SubCell"/>
</dbReference>
<dbReference type="PANTHER" id="PTHR23289:SF2">
    <property type="entry name" value="CYTOCHROME C OXIDASE ASSEMBLY PROTEIN COX15 HOMOLOG"/>
    <property type="match status" value="1"/>
</dbReference>
<feature type="transmembrane region" description="Helical" evidence="12">
    <location>
        <begin position="196"/>
        <end position="214"/>
    </location>
</feature>
<evidence type="ECO:0000256" key="3">
    <source>
        <dbReference type="ARBA" id="ARBA00022692"/>
    </source>
</evidence>
<evidence type="ECO:0000256" key="7">
    <source>
        <dbReference type="ARBA" id="ARBA00023004"/>
    </source>
</evidence>
<keyword evidence="8" id="KW-0350">Heme biosynthesis</keyword>
<feature type="transmembrane region" description="Helical" evidence="12">
    <location>
        <begin position="279"/>
        <end position="300"/>
    </location>
</feature>
<dbReference type="PANTHER" id="PTHR23289">
    <property type="entry name" value="CYTOCHROME C OXIDASE ASSEMBLY PROTEIN COX15"/>
    <property type="match status" value="1"/>
</dbReference>
<sequence length="429" mass="47356">MLSVSQLCRCAQPLRAVQSKLLVSGTRNGFNSSNLITRQLYTPIKNGNSNKIGFRIKELMRSNQIVVCLCANAPKPQTSKAVGYWLLGCSGMVFTAVVLGGVTRLTESGLSMVTWKLLGEKLPTTEDEWQREFEKYQQYPEFKYKNQNITLSEFKWIWWMEYAHRTWGRAIGACVFLPAAFFWARGYLDKAMKIRVGAYCALVAAQGLMGWYMVKSGLEDRFQGPSDVPRVSQYRLASHLSLAFILYAGLLGGALRVLRPFPAGGALQKLKGMKGMTAVAHAVKAMAFFTAVSGAFVAGLDAGLVYNSFPKMGDNWIPDDILAFSPKLRNFTENPTTVQFDHRILGTCTLAAATACWLLARRAPLSPAARRAATAVGAMAWLQVTLGVMTLLHYVPTPLAASHQSGSLVLLSLAIWLTHEIKLLKYIPK</sequence>
<evidence type="ECO:0000256" key="5">
    <source>
        <dbReference type="ARBA" id="ARBA00022989"/>
    </source>
</evidence>
<keyword evidence="3 12" id="KW-0812">Transmembrane</keyword>
<protein>
    <recommendedName>
        <fullName evidence="15">Cytochrome c oxidase assembly protein COX15 homolog</fullName>
    </recommendedName>
</protein>
<dbReference type="Proteomes" id="UP001549921">
    <property type="component" value="Unassembled WGS sequence"/>
</dbReference>
<dbReference type="SUPFAM" id="SSF50494">
    <property type="entry name" value="Trypsin-like serine proteases"/>
    <property type="match status" value="1"/>
</dbReference>
<feature type="transmembrane region" description="Helical" evidence="12">
    <location>
        <begin position="344"/>
        <end position="360"/>
    </location>
</feature>
<name>A0ABD0SZX5_LOXSC</name>
<evidence type="ECO:0000256" key="9">
    <source>
        <dbReference type="ARBA" id="ARBA00023136"/>
    </source>
</evidence>
<dbReference type="AlphaFoldDB" id="A0ABD0SZX5"/>
<dbReference type="Pfam" id="PF02628">
    <property type="entry name" value="COX15-CtaA"/>
    <property type="match status" value="1"/>
</dbReference>
<keyword evidence="4" id="KW-0479">Metal-binding</keyword>
<dbReference type="InterPro" id="IPR009003">
    <property type="entry name" value="Peptidase_S1_PA"/>
</dbReference>
<keyword evidence="9 12" id="KW-0472">Membrane</keyword>
<comment type="cofactor">
    <cofactor evidence="1">
        <name>heme b</name>
        <dbReference type="ChEBI" id="CHEBI:60344"/>
    </cofactor>
</comment>
<proteinExistence type="predicted"/>
<keyword evidence="7" id="KW-0408">Iron</keyword>
<evidence type="ECO:0000256" key="1">
    <source>
        <dbReference type="ARBA" id="ARBA00001970"/>
    </source>
</evidence>
<evidence type="ECO:0000256" key="12">
    <source>
        <dbReference type="SAM" id="Phobius"/>
    </source>
</evidence>
<evidence type="ECO:0000256" key="6">
    <source>
        <dbReference type="ARBA" id="ARBA00023002"/>
    </source>
</evidence>
<comment type="pathway">
    <text evidence="10">Porphyrin-containing compound metabolism; heme A biosynthesis; heme A from heme O: step 1/1.</text>
</comment>
<evidence type="ECO:0000313" key="14">
    <source>
        <dbReference type="Proteomes" id="UP001549921"/>
    </source>
</evidence>
<reference evidence="13 14" key="1">
    <citation type="submission" date="2024-06" db="EMBL/GenBank/DDBJ databases">
        <title>A chromosome-level genome assembly of beet webworm, Loxostege sticticalis.</title>
        <authorList>
            <person name="Zhang Y."/>
        </authorList>
    </citation>
    <scope>NUCLEOTIDE SEQUENCE [LARGE SCALE GENOMIC DNA]</scope>
    <source>
        <strain evidence="13">AQ028</strain>
        <tissue evidence="13">Male pupae</tissue>
    </source>
</reference>
<dbReference type="GO" id="GO:0046872">
    <property type="term" value="F:metal ion binding"/>
    <property type="evidence" value="ECO:0007669"/>
    <property type="project" value="UniProtKB-KW"/>
</dbReference>
<evidence type="ECO:0000313" key="13">
    <source>
        <dbReference type="EMBL" id="KAL0830876.1"/>
    </source>
</evidence>
<keyword evidence="5 12" id="KW-1133">Transmembrane helix</keyword>
<feature type="transmembrane region" description="Helical" evidence="12">
    <location>
        <begin position="234"/>
        <end position="258"/>
    </location>
</feature>
<comment type="subcellular location">
    <subcellularLocation>
        <location evidence="2">Membrane</location>
        <topology evidence="2">Multi-pass membrane protein</topology>
    </subcellularLocation>
</comment>
<evidence type="ECO:0000256" key="4">
    <source>
        <dbReference type="ARBA" id="ARBA00022723"/>
    </source>
</evidence>
<feature type="transmembrane region" description="Helical" evidence="12">
    <location>
        <begin position="82"/>
        <end position="102"/>
    </location>
</feature>
<accession>A0ABD0SZX5</accession>
<comment type="catalytic activity">
    <reaction evidence="11">
        <text>Fe(II)-heme o + 2 A + H2O = Fe(II)-heme a + 2 AH2</text>
        <dbReference type="Rhea" id="RHEA:63388"/>
        <dbReference type="ChEBI" id="CHEBI:13193"/>
        <dbReference type="ChEBI" id="CHEBI:15377"/>
        <dbReference type="ChEBI" id="CHEBI:17499"/>
        <dbReference type="ChEBI" id="CHEBI:60530"/>
        <dbReference type="ChEBI" id="CHEBI:61715"/>
        <dbReference type="EC" id="1.17.99.9"/>
    </reaction>
    <physiologicalReaction direction="left-to-right" evidence="11">
        <dbReference type="Rhea" id="RHEA:63389"/>
    </physiologicalReaction>
</comment>
<evidence type="ECO:0000256" key="2">
    <source>
        <dbReference type="ARBA" id="ARBA00004141"/>
    </source>
</evidence>
<dbReference type="InterPro" id="IPR003780">
    <property type="entry name" value="COX15/CtaA_fam"/>
</dbReference>
<comment type="caution">
    <text evidence="13">The sequence shown here is derived from an EMBL/GenBank/DDBJ whole genome shotgun (WGS) entry which is preliminary data.</text>
</comment>
<feature type="transmembrane region" description="Helical" evidence="12">
    <location>
        <begin position="372"/>
        <end position="395"/>
    </location>
</feature>
<evidence type="ECO:0000256" key="8">
    <source>
        <dbReference type="ARBA" id="ARBA00023133"/>
    </source>
</evidence>
<evidence type="ECO:0008006" key="15">
    <source>
        <dbReference type="Google" id="ProtNLM"/>
    </source>
</evidence>
<gene>
    <name evidence="13" type="ORF">ABMA28_002980</name>
</gene>
<organism evidence="13 14">
    <name type="scientific">Loxostege sticticalis</name>
    <name type="common">Beet webworm moth</name>
    <dbReference type="NCBI Taxonomy" id="481309"/>
    <lineage>
        <taxon>Eukaryota</taxon>
        <taxon>Metazoa</taxon>
        <taxon>Ecdysozoa</taxon>
        <taxon>Arthropoda</taxon>
        <taxon>Hexapoda</taxon>
        <taxon>Insecta</taxon>
        <taxon>Pterygota</taxon>
        <taxon>Neoptera</taxon>
        <taxon>Endopterygota</taxon>
        <taxon>Lepidoptera</taxon>
        <taxon>Glossata</taxon>
        <taxon>Ditrysia</taxon>
        <taxon>Pyraloidea</taxon>
        <taxon>Crambidae</taxon>
        <taxon>Pyraustinae</taxon>
        <taxon>Loxostege</taxon>
    </lineage>
</organism>
<dbReference type="InterPro" id="IPR023754">
    <property type="entry name" value="HemeA_Synthase_type2"/>
</dbReference>
<feature type="transmembrane region" description="Helical" evidence="12">
    <location>
        <begin position="166"/>
        <end position="184"/>
    </location>
</feature>
<evidence type="ECO:0000256" key="10">
    <source>
        <dbReference type="ARBA" id="ARBA00044501"/>
    </source>
</evidence>
<dbReference type="GO" id="GO:0006783">
    <property type="term" value="P:heme biosynthetic process"/>
    <property type="evidence" value="ECO:0007669"/>
    <property type="project" value="UniProtKB-KW"/>
</dbReference>
<dbReference type="GO" id="GO:0120547">
    <property type="term" value="F:heme A synthase activity"/>
    <property type="evidence" value="ECO:0007669"/>
    <property type="project" value="UniProtKB-EC"/>
</dbReference>